<dbReference type="AlphaFoldDB" id="A0A9Q1Q866"/>
<dbReference type="Proteomes" id="UP001153076">
    <property type="component" value="Unassembled WGS sequence"/>
</dbReference>
<protein>
    <submittedName>
        <fullName evidence="2">Uncharacterized protein</fullName>
    </submittedName>
</protein>
<evidence type="ECO:0000256" key="1">
    <source>
        <dbReference type="SAM" id="MobiDB-lite"/>
    </source>
</evidence>
<feature type="region of interest" description="Disordered" evidence="1">
    <location>
        <begin position="1"/>
        <end position="22"/>
    </location>
</feature>
<evidence type="ECO:0000313" key="2">
    <source>
        <dbReference type="EMBL" id="KAJ8432537.1"/>
    </source>
</evidence>
<dbReference type="EMBL" id="JAKOGI010000599">
    <property type="protein sequence ID" value="KAJ8432537.1"/>
    <property type="molecule type" value="Genomic_DNA"/>
</dbReference>
<evidence type="ECO:0000313" key="3">
    <source>
        <dbReference type="Proteomes" id="UP001153076"/>
    </source>
</evidence>
<sequence>MNETSAWGPRQGKSKTGHSGVLAAQSRAPGLLTVVEVARSVLHANLPLVRASGSLSACTVSSCLHLTNSDVPVNALPVKVTEETLTRTQKHLLDHLRCHPAGRSSPRSYGPYPHQTEYPLHGEMKGSKDHLESLNPTENLSFSLAQACKPQNSPAEWRFEEARRGN</sequence>
<organism evidence="2 3">
    <name type="scientific">Carnegiea gigantea</name>
    <dbReference type="NCBI Taxonomy" id="171969"/>
    <lineage>
        <taxon>Eukaryota</taxon>
        <taxon>Viridiplantae</taxon>
        <taxon>Streptophyta</taxon>
        <taxon>Embryophyta</taxon>
        <taxon>Tracheophyta</taxon>
        <taxon>Spermatophyta</taxon>
        <taxon>Magnoliopsida</taxon>
        <taxon>eudicotyledons</taxon>
        <taxon>Gunneridae</taxon>
        <taxon>Pentapetalae</taxon>
        <taxon>Caryophyllales</taxon>
        <taxon>Cactineae</taxon>
        <taxon>Cactaceae</taxon>
        <taxon>Cactoideae</taxon>
        <taxon>Echinocereeae</taxon>
        <taxon>Carnegiea</taxon>
    </lineage>
</organism>
<gene>
    <name evidence="2" type="ORF">Cgig2_009301</name>
</gene>
<accession>A0A9Q1Q866</accession>
<name>A0A9Q1Q866_9CARY</name>
<keyword evidence="3" id="KW-1185">Reference proteome</keyword>
<comment type="caution">
    <text evidence="2">The sequence shown here is derived from an EMBL/GenBank/DDBJ whole genome shotgun (WGS) entry which is preliminary data.</text>
</comment>
<reference evidence="2" key="1">
    <citation type="submission" date="2022-04" db="EMBL/GenBank/DDBJ databases">
        <title>Carnegiea gigantea Genome sequencing and assembly v2.</title>
        <authorList>
            <person name="Copetti D."/>
            <person name="Sanderson M.J."/>
            <person name="Burquez A."/>
            <person name="Wojciechowski M.F."/>
        </authorList>
    </citation>
    <scope>NUCLEOTIDE SEQUENCE</scope>
    <source>
        <strain evidence="2">SGP5-SGP5p</strain>
        <tissue evidence="2">Aerial part</tissue>
    </source>
</reference>
<proteinExistence type="predicted"/>